<gene>
    <name evidence="1" type="ORF">N0V89_009721</name>
</gene>
<dbReference type="RefSeq" id="XP_056067735.1">
    <property type="nucleotide sequence ID" value="XM_056218470.1"/>
</dbReference>
<dbReference type="OrthoDB" id="410701at2759"/>
<evidence type="ECO:0000313" key="2">
    <source>
        <dbReference type="Proteomes" id="UP001140513"/>
    </source>
</evidence>
<proteinExistence type="predicted"/>
<dbReference type="AlphaFoldDB" id="A0A9W8XED0"/>
<organism evidence="1 2">
    <name type="scientific">Didymosphaeria variabile</name>
    <dbReference type="NCBI Taxonomy" id="1932322"/>
    <lineage>
        <taxon>Eukaryota</taxon>
        <taxon>Fungi</taxon>
        <taxon>Dikarya</taxon>
        <taxon>Ascomycota</taxon>
        <taxon>Pezizomycotina</taxon>
        <taxon>Dothideomycetes</taxon>
        <taxon>Pleosporomycetidae</taxon>
        <taxon>Pleosporales</taxon>
        <taxon>Massarineae</taxon>
        <taxon>Didymosphaeriaceae</taxon>
        <taxon>Didymosphaeria</taxon>
    </lineage>
</organism>
<sequence>MVLENIHNESRDLYWSAGANKLDHSYVSPAPRQHGGKLRRDSRSMVADNIKNPTEGPISLYTILSRQLHVLTGSPWAEISFTHQEIALLQCKGYSEEDVHLWVRCLVIGDSIHACAVFKQDHRRTPLFLLLLYLRRNRIRAFALGTVIRHLNARLRAEPIEWPSLQVLVIRLLRHARAVWPEALPWIASLFCTEATRMYHQDKKNASFSTTFQSTLTRFCNSMLSLISLPAPEHPVLVGFHQEKAQFIVLQFMANCEPALTVTRYGFQGAVRTQLTHAKTAQEKEWARLKGPSWPPWKENRNAMDEDKGYMFGASRASRLLHRLYEAGYDGRGWEKIAEVYAGWDTDLSPTVQTRTLMPRTLGKKDPSLSKAQLWTARIRTTRTRREAWACFLAYEESNTGDSSEVYLAMFEKIHFPEIGVQQSENGDAQSVGTSGSLGTNLLPGDMKEVLPDPKSPLHLVYLSEPVPSYSQLYQRMRHKRLRPRKRLLAFLLDTLPDFSTCLHLLDATQNNFAGGVRMLIQGSPLSEKARSSIPDYFIVSFIRFLCRFGRFGQMAPDEPIQVSPEDHLQRLKLDRTYLIDYAYALLMHLCPACRPAWTAYMQKVLYGYGKKKTAEKQFTIMRRLFDKLTEMNVDPDDDQFQLLCAVARYAARTAYKGKLSADSTNHILASAPPLLRTSFHNLVGANVDSRVASPAGSVLDTPPPHIPGPAVLQAYVRALGFLRDYEGLYSFSIWLTTYHKEVTVRVNAQRGGPQLLYNTLVALRAALEGALDSKNVDEGAPQEIMELVKAQIEGVQEWDWPSEEHTDTYVGKQSN</sequence>
<dbReference type="EMBL" id="JAPEUX010000007">
    <property type="protein sequence ID" value="KAJ4348347.1"/>
    <property type="molecule type" value="Genomic_DNA"/>
</dbReference>
<keyword evidence="2" id="KW-1185">Reference proteome</keyword>
<dbReference type="GeneID" id="80913251"/>
<accession>A0A9W8XED0</accession>
<name>A0A9W8XED0_9PLEO</name>
<protein>
    <submittedName>
        <fullName evidence="1">Uncharacterized protein</fullName>
    </submittedName>
</protein>
<dbReference type="Proteomes" id="UP001140513">
    <property type="component" value="Unassembled WGS sequence"/>
</dbReference>
<evidence type="ECO:0000313" key="1">
    <source>
        <dbReference type="EMBL" id="KAJ4348347.1"/>
    </source>
</evidence>
<comment type="caution">
    <text evidence="1">The sequence shown here is derived from an EMBL/GenBank/DDBJ whole genome shotgun (WGS) entry which is preliminary data.</text>
</comment>
<reference evidence="1" key="1">
    <citation type="submission" date="2022-10" db="EMBL/GenBank/DDBJ databases">
        <title>Tapping the CABI collections for fungal endophytes: first genome assemblies for Collariella, Neodidymelliopsis, Ascochyta clinopodiicola, Didymella pomorum, Didymosphaeria variabile, Neocosmospora piperis and Neocucurbitaria cava.</title>
        <authorList>
            <person name="Hill R."/>
        </authorList>
    </citation>
    <scope>NUCLEOTIDE SEQUENCE</scope>
    <source>
        <strain evidence="1">IMI 356815</strain>
    </source>
</reference>